<proteinExistence type="predicted"/>
<dbReference type="SUPFAM" id="SSF56801">
    <property type="entry name" value="Acetyl-CoA synthetase-like"/>
    <property type="match status" value="1"/>
</dbReference>
<dbReference type="Proteomes" id="UP000238169">
    <property type="component" value="Unassembled WGS sequence"/>
</dbReference>
<keyword evidence="4" id="KW-1185">Reference proteome</keyword>
<dbReference type="Gene3D" id="3.40.50.12780">
    <property type="entry name" value="N-terminal domain of ligase-like"/>
    <property type="match status" value="1"/>
</dbReference>
<accession>A0A2U3I368</accession>
<evidence type="ECO:0000259" key="2">
    <source>
        <dbReference type="Pfam" id="PF13193"/>
    </source>
</evidence>
<dbReference type="Pfam" id="PF13193">
    <property type="entry name" value="AMP-binding_C"/>
    <property type="match status" value="1"/>
</dbReference>
<sequence length="521" mass="57601">MEQWSWLGAHARRTPEKLAVIHGETGISLTYRVLDARSLAFARLLAGLGLRAGDHIAVVMENNLRYFEVCWAAVRSGLVVTPVNRYLTAAEAAYIVKDGGSKVVISSHAMRKLASGLVALTPDCVAHFMIDGVIDGWQSYEQALSSAPEEIEPEERLGTLMLYSSGTTGRPKGILRAPTSTALHDLVDPVRQRLYESYRFDSDTVYLSTAPLYHSAPIAYALHLMCRGATLVFMERFDAQTALALIERYRITHSQWVPTMFVRLLKLPGMVREGYDLSSLRVAIHAAAPCPIEVKQQMIAWWGPILHEYYGATEGNGITQIDSADWLAHPGSVGRPLCGTLHICDDTGAPCPDGTPGLIYFERAAPAFHYHRDEEKTRRAQHPLHPLWTAVGDIGYVDGEGYLYLTDRQSFMIISGGVNIYPQAIEDALVSHPHVLDAAVIGVPHPEMGEEVMAVVELVAEAVPCDTLADELRAFLRERVARYMVPRSFDFVDALPRLPTGKLYKQALRERYGAVKRAPGA</sequence>
<evidence type="ECO:0000313" key="3">
    <source>
        <dbReference type="EMBL" id="SPB14584.1"/>
    </source>
</evidence>
<dbReference type="PROSITE" id="PS00455">
    <property type="entry name" value="AMP_BINDING"/>
    <property type="match status" value="1"/>
</dbReference>
<gene>
    <name evidence="3" type="ORF">NOV72_01827</name>
</gene>
<dbReference type="RefSeq" id="WP_106854271.1">
    <property type="nucleotide sequence ID" value="NZ_OGTP01000004.1"/>
</dbReference>
<evidence type="ECO:0000313" key="4">
    <source>
        <dbReference type="Proteomes" id="UP000238169"/>
    </source>
</evidence>
<dbReference type="OrthoDB" id="9766486at2"/>
<dbReference type="PANTHER" id="PTHR24096:SF323">
    <property type="entry name" value="BLR3536 PROTEIN"/>
    <property type="match status" value="1"/>
</dbReference>
<dbReference type="PANTHER" id="PTHR24096">
    <property type="entry name" value="LONG-CHAIN-FATTY-ACID--COA LIGASE"/>
    <property type="match status" value="1"/>
</dbReference>
<dbReference type="AlphaFoldDB" id="A0A2U3I368"/>
<keyword evidence="3" id="KW-0436">Ligase</keyword>
<dbReference type="InterPro" id="IPR025110">
    <property type="entry name" value="AMP-bd_C"/>
</dbReference>
<organism evidence="3 4">
    <name type="scientific">Caballeronia novacaledonica</name>
    <dbReference type="NCBI Taxonomy" id="1544861"/>
    <lineage>
        <taxon>Bacteria</taxon>
        <taxon>Pseudomonadati</taxon>
        <taxon>Pseudomonadota</taxon>
        <taxon>Betaproteobacteria</taxon>
        <taxon>Burkholderiales</taxon>
        <taxon>Burkholderiaceae</taxon>
        <taxon>Caballeronia</taxon>
    </lineage>
</organism>
<dbReference type="Pfam" id="PF00501">
    <property type="entry name" value="AMP-binding"/>
    <property type="match status" value="1"/>
</dbReference>
<dbReference type="GO" id="GO:0016405">
    <property type="term" value="F:CoA-ligase activity"/>
    <property type="evidence" value="ECO:0007669"/>
    <property type="project" value="TreeGrafter"/>
</dbReference>
<dbReference type="EMBL" id="OGTP01000004">
    <property type="protein sequence ID" value="SPB14584.1"/>
    <property type="molecule type" value="Genomic_DNA"/>
</dbReference>
<dbReference type="InterPro" id="IPR000873">
    <property type="entry name" value="AMP-dep_synth/lig_dom"/>
</dbReference>
<feature type="domain" description="AMP-binding enzyme C-terminal" evidence="2">
    <location>
        <begin position="425"/>
        <end position="502"/>
    </location>
</feature>
<evidence type="ECO:0000259" key="1">
    <source>
        <dbReference type="Pfam" id="PF00501"/>
    </source>
</evidence>
<reference evidence="4" key="1">
    <citation type="submission" date="2018-01" db="EMBL/GenBank/DDBJ databases">
        <authorList>
            <person name="Peeters C."/>
        </authorList>
    </citation>
    <scope>NUCLEOTIDE SEQUENCE [LARGE SCALE GENOMIC DNA]</scope>
</reference>
<dbReference type="InterPro" id="IPR042099">
    <property type="entry name" value="ANL_N_sf"/>
</dbReference>
<dbReference type="Gene3D" id="3.30.300.30">
    <property type="match status" value="1"/>
</dbReference>
<dbReference type="InterPro" id="IPR045851">
    <property type="entry name" value="AMP-bd_C_sf"/>
</dbReference>
<feature type="domain" description="AMP-dependent synthetase/ligase" evidence="1">
    <location>
        <begin position="9"/>
        <end position="363"/>
    </location>
</feature>
<name>A0A2U3I368_9BURK</name>
<protein>
    <submittedName>
        <fullName evidence="3">Long-chain fatty acid--CoA ligase</fullName>
    </submittedName>
</protein>
<dbReference type="InterPro" id="IPR020845">
    <property type="entry name" value="AMP-binding_CS"/>
</dbReference>